<dbReference type="InterPro" id="IPR051082">
    <property type="entry name" value="Pentapeptide-BTB/POZ_domain"/>
</dbReference>
<dbReference type="EMBL" id="JAHHHN010000049">
    <property type="protein sequence ID" value="MBW4565820.1"/>
    <property type="molecule type" value="Genomic_DNA"/>
</dbReference>
<dbReference type="SUPFAM" id="SSF141571">
    <property type="entry name" value="Pentapeptide repeat-like"/>
    <property type="match status" value="2"/>
</dbReference>
<evidence type="ECO:0000313" key="3">
    <source>
        <dbReference type="Proteomes" id="UP000715781"/>
    </source>
</evidence>
<sequence>MANAEHQVLLFLLNIKLWNLWRKIFDVKVNLSEADLRDFNLRGANFSNADLRKTDFRDANLSYIDLTGANLTGANLTGANLTEANLTEASLIGTNLTAANLFAVNLSKADLRDSDFRGANLSEADLSEAKVRGATFGRANFREANLKRADLVASFFGADFQEANLCEANLCEANLCEANLSRANLSRANLSRANLIKADLKDANLNEANLSRANLSGSQALGANFIAAKFTGACLHDWHTNSTSNLDKVICDYIYLRSGQKERRPNTGKFAPGEFSKLFQQTLETIDLIFRKCIDWDAFAYSFKKVEVENQSAQLDVQSIEKKGDSVLVVRVSASPDTDKTKIYGDFMHSYELAHKLLEAQYEAERRTKDALIANQETQIVRYEKQINRLFDIVEQQGSVQKTIAENSRKVSNYDLRNSQFAGGVVDADIVNAEQIGGDTHNPNSHERLEGV</sequence>
<keyword evidence="1" id="KW-0175">Coiled coil</keyword>
<accession>A0A951UKV4</accession>
<name>A0A951UKV4_9NOST</name>
<protein>
    <submittedName>
        <fullName evidence="2">Pentapeptide repeat-containing protein</fullName>
    </submittedName>
</protein>
<dbReference type="AlphaFoldDB" id="A0A951UKV4"/>
<dbReference type="Gene3D" id="2.160.20.80">
    <property type="entry name" value="E3 ubiquitin-protein ligase SopA"/>
    <property type="match status" value="2"/>
</dbReference>
<feature type="coiled-coil region" evidence="1">
    <location>
        <begin position="355"/>
        <end position="393"/>
    </location>
</feature>
<dbReference type="Pfam" id="PF00805">
    <property type="entry name" value="Pentapeptide"/>
    <property type="match status" value="5"/>
</dbReference>
<evidence type="ECO:0000256" key="1">
    <source>
        <dbReference type="SAM" id="Coils"/>
    </source>
</evidence>
<reference evidence="2" key="1">
    <citation type="submission" date="2021-05" db="EMBL/GenBank/DDBJ databases">
        <authorList>
            <person name="Pietrasiak N."/>
            <person name="Ward R."/>
            <person name="Stajich J.E."/>
            <person name="Kurbessoian T."/>
        </authorList>
    </citation>
    <scope>NUCLEOTIDE SEQUENCE</scope>
    <source>
        <strain evidence="2">JT2-VF2</strain>
    </source>
</reference>
<reference evidence="2" key="2">
    <citation type="journal article" date="2022" name="Microbiol. Resour. Announc.">
        <title>Metagenome Sequencing to Explore Phylogenomics of Terrestrial Cyanobacteria.</title>
        <authorList>
            <person name="Ward R.D."/>
            <person name="Stajich J.E."/>
            <person name="Johansen J.R."/>
            <person name="Huntemann M."/>
            <person name="Clum A."/>
            <person name="Foster B."/>
            <person name="Foster B."/>
            <person name="Roux S."/>
            <person name="Palaniappan K."/>
            <person name="Varghese N."/>
            <person name="Mukherjee S."/>
            <person name="Reddy T.B.K."/>
            <person name="Daum C."/>
            <person name="Copeland A."/>
            <person name="Chen I.A."/>
            <person name="Ivanova N.N."/>
            <person name="Kyrpides N.C."/>
            <person name="Shapiro N."/>
            <person name="Eloe-Fadrosh E.A."/>
            <person name="Pietrasiak N."/>
        </authorList>
    </citation>
    <scope>NUCLEOTIDE SEQUENCE</scope>
    <source>
        <strain evidence="2">JT2-VF2</strain>
    </source>
</reference>
<dbReference type="Proteomes" id="UP000715781">
    <property type="component" value="Unassembled WGS sequence"/>
</dbReference>
<evidence type="ECO:0000313" key="2">
    <source>
        <dbReference type="EMBL" id="MBW4565820.1"/>
    </source>
</evidence>
<comment type="caution">
    <text evidence="2">The sequence shown here is derived from an EMBL/GenBank/DDBJ whole genome shotgun (WGS) entry which is preliminary data.</text>
</comment>
<dbReference type="PANTHER" id="PTHR14136">
    <property type="entry name" value="BTB_POZ DOMAIN-CONTAINING PROTEIN KCTD9"/>
    <property type="match status" value="1"/>
</dbReference>
<gene>
    <name evidence="2" type="ORF">KME32_33010</name>
</gene>
<dbReference type="InterPro" id="IPR001646">
    <property type="entry name" value="5peptide_repeat"/>
</dbReference>
<proteinExistence type="predicted"/>
<organism evidence="2 3">
    <name type="scientific">Mojavia pulchra JT2-VF2</name>
    <dbReference type="NCBI Taxonomy" id="287848"/>
    <lineage>
        <taxon>Bacteria</taxon>
        <taxon>Bacillati</taxon>
        <taxon>Cyanobacteriota</taxon>
        <taxon>Cyanophyceae</taxon>
        <taxon>Nostocales</taxon>
        <taxon>Nostocaceae</taxon>
    </lineage>
</organism>
<dbReference type="PANTHER" id="PTHR14136:SF17">
    <property type="entry name" value="BTB_POZ DOMAIN-CONTAINING PROTEIN KCTD9"/>
    <property type="match status" value="1"/>
</dbReference>